<name>A0A4S8K251_MUSBA</name>
<dbReference type="Proteomes" id="UP000317650">
    <property type="component" value="Chromosome 8"/>
</dbReference>
<proteinExistence type="predicted"/>
<protein>
    <submittedName>
        <fullName evidence="3">Uncharacterized protein</fullName>
    </submittedName>
</protein>
<dbReference type="GO" id="GO:0005634">
    <property type="term" value="C:nucleus"/>
    <property type="evidence" value="ECO:0007669"/>
    <property type="project" value="UniProtKB-SubCell"/>
</dbReference>
<dbReference type="AlphaFoldDB" id="A0A4S8K251"/>
<keyword evidence="4" id="KW-1185">Reference proteome</keyword>
<organism evidence="3 4">
    <name type="scientific">Musa balbisiana</name>
    <name type="common">Banana</name>
    <dbReference type="NCBI Taxonomy" id="52838"/>
    <lineage>
        <taxon>Eukaryota</taxon>
        <taxon>Viridiplantae</taxon>
        <taxon>Streptophyta</taxon>
        <taxon>Embryophyta</taxon>
        <taxon>Tracheophyta</taxon>
        <taxon>Spermatophyta</taxon>
        <taxon>Magnoliopsida</taxon>
        <taxon>Liliopsida</taxon>
        <taxon>Zingiberales</taxon>
        <taxon>Musaceae</taxon>
        <taxon>Musa</taxon>
    </lineage>
</organism>
<dbReference type="EMBL" id="PYDT01000002">
    <property type="protein sequence ID" value="THU68824.1"/>
    <property type="molecule type" value="Genomic_DNA"/>
</dbReference>
<evidence type="ECO:0000256" key="2">
    <source>
        <dbReference type="ARBA" id="ARBA00023242"/>
    </source>
</evidence>
<dbReference type="STRING" id="52838.A0A4S8K251"/>
<sequence>MSTSTQDLDNIFHAFDMGSLRTHLPIKRKGLSKYFSGQSKSFKCLADAKCVEDLKKTDVPERKRRKYFDRRAAASNNALLFSCRS</sequence>
<accession>A0A4S8K251</accession>
<dbReference type="GO" id="GO:0006950">
    <property type="term" value="P:response to stress"/>
    <property type="evidence" value="ECO:0007669"/>
    <property type="project" value="UniProtKB-ARBA"/>
</dbReference>
<keyword evidence="2" id="KW-0539">Nucleus</keyword>
<comment type="caution">
    <text evidence="3">The sequence shown here is derived from an EMBL/GenBank/DDBJ whole genome shotgun (WGS) entry which is preliminary data.</text>
</comment>
<dbReference type="InterPro" id="IPR051992">
    <property type="entry name" value="OxStress_Response_Reg"/>
</dbReference>
<comment type="subcellular location">
    <subcellularLocation>
        <location evidence="1">Nucleus</location>
    </subcellularLocation>
</comment>
<gene>
    <name evidence="3" type="ORF">C4D60_Mb08t07920</name>
</gene>
<evidence type="ECO:0000313" key="4">
    <source>
        <dbReference type="Proteomes" id="UP000317650"/>
    </source>
</evidence>
<evidence type="ECO:0000256" key="1">
    <source>
        <dbReference type="ARBA" id="ARBA00004123"/>
    </source>
</evidence>
<dbReference type="PANTHER" id="PTHR33172">
    <property type="entry name" value="OS08G0516900 PROTEIN"/>
    <property type="match status" value="1"/>
</dbReference>
<evidence type="ECO:0000313" key="3">
    <source>
        <dbReference type="EMBL" id="THU68824.1"/>
    </source>
</evidence>
<reference evidence="3 4" key="1">
    <citation type="journal article" date="2019" name="Nat. Plants">
        <title>Genome sequencing of Musa balbisiana reveals subgenome evolution and function divergence in polyploid bananas.</title>
        <authorList>
            <person name="Yao X."/>
        </authorList>
    </citation>
    <scope>NUCLEOTIDE SEQUENCE [LARGE SCALE GENOMIC DNA]</scope>
    <source>
        <strain evidence="4">cv. DH-PKW</strain>
        <tissue evidence="3">Leaves</tissue>
    </source>
</reference>
<dbReference type="PANTHER" id="PTHR33172:SF38">
    <property type="entry name" value="GENOME ASSEMBLY, CHROMOSOME: A01"/>
    <property type="match status" value="1"/>
</dbReference>